<dbReference type="CTD" id="35573"/>
<evidence type="ECO:0000256" key="1">
    <source>
        <dbReference type="ARBA" id="ARBA00001933"/>
    </source>
</evidence>
<dbReference type="CDD" id="cd06450">
    <property type="entry name" value="DOPA_deC_like"/>
    <property type="match status" value="1"/>
</dbReference>
<dbReference type="GO" id="GO:0005737">
    <property type="term" value="C:cytoplasm"/>
    <property type="evidence" value="ECO:0007669"/>
    <property type="project" value="TreeGrafter"/>
</dbReference>
<evidence type="ECO:0000256" key="2">
    <source>
        <dbReference type="ARBA" id="ARBA00009533"/>
    </source>
</evidence>
<feature type="modified residue" description="N6-(pyridoxal phosphate)lysine" evidence="5">
    <location>
        <position position="304"/>
    </location>
</feature>
<name>A0A6J2UGF9_DROLE</name>
<dbReference type="GO" id="GO:0016831">
    <property type="term" value="F:carboxy-lyase activity"/>
    <property type="evidence" value="ECO:0007669"/>
    <property type="project" value="InterPro"/>
</dbReference>
<comment type="similarity">
    <text evidence="2 6">Belongs to the group II decarboxylase family.</text>
</comment>
<accession>A0A6J2UGF9</accession>
<dbReference type="GO" id="GO:0019752">
    <property type="term" value="P:carboxylic acid metabolic process"/>
    <property type="evidence" value="ECO:0007669"/>
    <property type="project" value="InterPro"/>
</dbReference>
<dbReference type="FunFam" id="1.20.1340.10:FF:000001">
    <property type="entry name" value="Histidine decarboxylase"/>
    <property type="match status" value="1"/>
</dbReference>
<dbReference type="GO" id="GO:0006520">
    <property type="term" value="P:amino acid metabolic process"/>
    <property type="evidence" value="ECO:0007669"/>
    <property type="project" value="InterPro"/>
</dbReference>
<dbReference type="InterPro" id="IPR010977">
    <property type="entry name" value="Aromatic_deC"/>
</dbReference>
<dbReference type="PROSITE" id="PS00392">
    <property type="entry name" value="DDC_GAD_HDC_YDC"/>
    <property type="match status" value="1"/>
</dbReference>
<dbReference type="RefSeq" id="XP_030387200.1">
    <property type="nucleotide sequence ID" value="XM_030531340.1"/>
</dbReference>
<dbReference type="InterPro" id="IPR015424">
    <property type="entry name" value="PyrdxlP-dep_Trfase"/>
</dbReference>
<dbReference type="Gene3D" id="3.40.640.10">
    <property type="entry name" value="Type I PLP-dependent aspartate aminotransferase-like (Major domain)"/>
    <property type="match status" value="1"/>
</dbReference>
<feature type="region of interest" description="Disordered" evidence="7">
    <location>
        <begin position="484"/>
        <end position="512"/>
    </location>
</feature>
<feature type="region of interest" description="Disordered" evidence="7">
    <location>
        <begin position="555"/>
        <end position="598"/>
    </location>
</feature>
<dbReference type="PANTHER" id="PTHR11999">
    <property type="entry name" value="GROUP II PYRIDOXAL-5-PHOSPHATE DECARBOXYLASE"/>
    <property type="match status" value="1"/>
</dbReference>
<dbReference type="FunFam" id="3.90.1150.10:FF:000018">
    <property type="entry name" value="Histidine decarboxylase"/>
    <property type="match status" value="1"/>
</dbReference>
<gene>
    <name evidence="9" type="primary">LOC115633848</name>
</gene>
<dbReference type="SUPFAM" id="SSF53383">
    <property type="entry name" value="PLP-dependent transferases"/>
    <property type="match status" value="1"/>
</dbReference>
<dbReference type="GeneID" id="115633848"/>
<sequence>MNVEEFRTHGKELIDYICNYATNIEERDVAPTLDPGYLKKLLPADAPQVPEKFKDVLKDFEQKVMPGIVHWNHPKFFAYFPSGNSFPSILGDMLSSAIGSIGFSWASCPAAAELETIVMNWYAKALGLPRAFISDAPGSTGGGALQGSASECVLVSLITARARAISELKCQTTVHDSVFLPNLIAYASREAHSCVEKATKMALVKLRIIETDAHGRMSVDLLQQAIQNDVNAGLTPFFVVATVGTTGGCAFDDITEIGKICRQVKSIWLHVDGAYAGNSFILPEMRVFSAGLEYADSFNTNPNKLLLTNFDASALWVRDVMNLKSALNVNPLYLRHDHMNGVDYRHYGIPLSRRFRALKLWFVFRTYGVKGLQEYIRNHMALAKKFEMLVRKDDRFEVRNDVHLGLVCFRMRTDDEPNHNLLALINHSGKMHMTPAKVNGRYVIRFCVTYEHATERDIVDAWSQIKGFASEILRDVQMEIGSAPTTPEAERNNSEPQQPVAGKPPIKKKLTRTKSLRFSFTRSISKEVYQSQSDHLMDGCTPILVVDPKTLQQSFQQAADKNESNNNNNNNSETSNSNNNNNSKLKGIADVDTDEASN</sequence>
<dbReference type="FunFam" id="3.40.640.10:FF:000025">
    <property type="entry name" value="Histidine decarboxylase"/>
    <property type="match status" value="1"/>
</dbReference>
<feature type="compositionally biased region" description="Low complexity" evidence="7">
    <location>
        <begin position="564"/>
        <end position="583"/>
    </location>
</feature>
<dbReference type="InterPro" id="IPR021115">
    <property type="entry name" value="Pyridoxal-P_BS"/>
</dbReference>
<keyword evidence="8" id="KW-1185">Reference proteome</keyword>
<keyword evidence="3 5" id="KW-0663">Pyridoxal phosphate</keyword>
<dbReference type="GO" id="GO:0030170">
    <property type="term" value="F:pyridoxal phosphate binding"/>
    <property type="evidence" value="ECO:0007669"/>
    <property type="project" value="InterPro"/>
</dbReference>
<dbReference type="AlphaFoldDB" id="A0A6J2UGF9"/>
<proteinExistence type="inferred from homology"/>
<dbReference type="PANTHER" id="PTHR11999:SF76">
    <property type="entry name" value="FI02861P"/>
    <property type="match status" value="1"/>
</dbReference>
<dbReference type="Gene3D" id="3.90.1150.10">
    <property type="entry name" value="Aspartate Aminotransferase, domain 1"/>
    <property type="match status" value="1"/>
</dbReference>
<reference evidence="9" key="1">
    <citation type="submission" date="2025-08" db="UniProtKB">
        <authorList>
            <consortium name="RefSeq"/>
        </authorList>
    </citation>
    <scope>IDENTIFICATION</scope>
    <source>
        <strain evidence="9">11010-0011.00</strain>
        <tissue evidence="9">Whole body</tissue>
    </source>
</reference>
<dbReference type="OrthoDB" id="639767at2759"/>
<organism evidence="8 9">
    <name type="scientific">Drosophila lebanonensis</name>
    <name type="common">Fruit fly</name>
    <name type="synonym">Scaptodrosophila lebanonensis</name>
    <dbReference type="NCBI Taxonomy" id="7225"/>
    <lineage>
        <taxon>Eukaryota</taxon>
        <taxon>Metazoa</taxon>
        <taxon>Ecdysozoa</taxon>
        <taxon>Arthropoda</taxon>
        <taxon>Hexapoda</taxon>
        <taxon>Insecta</taxon>
        <taxon>Pterygota</taxon>
        <taxon>Neoptera</taxon>
        <taxon>Endopterygota</taxon>
        <taxon>Diptera</taxon>
        <taxon>Brachycera</taxon>
        <taxon>Muscomorpha</taxon>
        <taxon>Ephydroidea</taxon>
        <taxon>Drosophilidae</taxon>
        <taxon>Scaptodrosophila</taxon>
    </lineage>
</organism>
<protein>
    <submittedName>
        <fullName evidence="9">Aromatic-L-amino-acid decarboxylase</fullName>
    </submittedName>
</protein>
<dbReference type="Gene3D" id="1.20.1340.10">
    <property type="entry name" value="dopa decarboxylase, N-terminal domain"/>
    <property type="match status" value="1"/>
</dbReference>
<dbReference type="Pfam" id="PF00282">
    <property type="entry name" value="Pyridoxal_deC"/>
    <property type="match status" value="1"/>
</dbReference>
<comment type="cofactor">
    <cofactor evidence="1 5 6">
        <name>pyridoxal 5'-phosphate</name>
        <dbReference type="ChEBI" id="CHEBI:597326"/>
    </cofactor>
</comment>
<evidence type="ECO:0000256" key="7">
    <source>
        <dbReference type="SAM" id="MobiDB-lite"/>
    </source>
</evidence>
<dbReference type="InterPro" id="IPR015422">
    <property type="entry name" value="PyrdxlP-dep_Trfase_small"/>
</dbReference>
<evidence type="ECO:0000256" key="6">
    <source>
        <dbReference type="RuleBase" id="RU000382"/>
    </source>
</evidence>
<evidence type="ECO:0000256" key="3">
    <source>
        <dbReference type="ARBA" id="ARBA00022898"/>
    </source>
</evidence>
<evidence type="ECO:0000256" key="5">
    <source>
        <dbReference type="PIRSR" id="PIRSR602129-50"/>
    </source>
</evidence>
<evidence type="ECO:0000313" key="9">
    <source>
        <dbReference type="RefSeq" id="XP_030387200.1"/>
    </source>
</evidence>
<dbReference type="PRINTS" id="PR00800">
    <property type="entry name" value="YHDCRBOXLASE"/>
</dbReference>
<keyword evidence="4 6" id="KW-0456">Lyase</keyword>
<dbReference type="Proteomes" id="UP000504634">
    <property type="component" value="Unplaced"/>
</dbReference>
<evidence type="ECO:0000256" key="4">
    <source>
        <dbReference type="ARBA" id="ARBA00023239"/>
    </source>
</evidence>
<evidence type="ECO:0000313" key="8">
    <source>
        <dbReference type="Proteomes" id="UP000504634"/>
    </source>
</evidence>
<dbReference type="InterPro" id="IPR002129">
    <property type="entry name" value="PyrdxlP-dep_de-COase"/>
</dbReference>
<dbReference type="InterPro" id="IPR015421">
    <property type="entry name" value="PyrdxlP-dep_Trfase_major"/>
</dbReference>